<dbReference type="GO" id="GO:0016887">
    <property type="term" value="F:ATP hydrolysis activity"/>
    <property type="evidence" value="ECO:0007669"/>
    <property type="project" value="InterPro"/>
</dbReference>
<keyword evidence="3" id="KW-0614">Plasmid</keyword>
<name>A0A6M8I0A4_9PROT</name>
<organism evidence="3 4">
    <name type="scientific">Lichenicola cladoniae</name>
    <dbReference type="NCBI Taxonomy" id="1484109"/>
    <lineage>
        <taxon>Bacteria</taxon>
        <taxon>Pseudomonadati</taxon>
        <taxon>Pseudomonadota</taxon>
        <taxon>Alphaproteobacteria</taxon>
        <taxon>Acetobacterales</taxon>
        <taxon>Acetobacteraceae</taxon>
        <taxon>Lichenicola</taxon>
    </lineage>
</organism>
<evidence type="ECO:0000313" key="4">
    <source>
        <dbReference type="Proteomes" id="UP000500767"/>
    </source>
</evidence>
<dbReference type="SUPFAM" id="SSF52540">
    <property type="entry name" value="P-loop containing nucleoside triphosphate hydrolases"/>
    <property type="match status" value="1"/>
</dbReference>
<dbReference type="InterPro" id="IPR051396">
    <property type="entry name" value="Bact_Antivir_Def_Nuclease"/>
</dbReference>
<protein>
    <submittedName>
        <fullName evidence="3">AAA family ATPase</fullName>
    </submittedName>
</protein>
<dbReference type="Pfam" id="PF13476">
    <property type="entry name" value="AAA_23"/>
    <property type="match status" value="1"/>
</dbReference>
<dbReference type="PANTHER" id="PTHR43581">
    <property type="entry name" value="ATP/GTP PHOSPHATASE"/>
    <property type="match status" value="1"/>
</dbReference>
<feature type="domain" description="ATPase AAA-type core" evidence="1">
    <location>
        <begin position="260"/>
        <end position="352"/>
    </location>
</feature>
<dbReference type="InterPro" id="IPR003959">
    <property type="entry name" value="ATPase_AAA_core"/>
</dbReference>
<keyword evidence="4" id="KW-1185">Reference proteome</keyword>
<sequence>MHIKTITVSGLFGRQNPVVLSLYDDLNIMTGRNGSGKTTIMKLAWFIMSGNILLALREINFKICALETSEYTCTVIRTGSMHCKVELDVKGDRTLFEDDEGDPEDEPFLEAAEDKANPVLMAIGGSIFFPTFRRIEGGFSMASGRQRRNRSATRTESDVDESLATFARKLTKQNHLFVSAISTQDIVSLLLQRYATFSEEINAYQGNVSRNVIEKIKHYQQGDGHKQQNADDLLSETRADIEKIETFRTETMKPLDAVKDLVKKLFQHSGILFDKRLSFGDAAEAINSEALSAGEKQMLSFICYNAFYKNAIIFIDEPELSLHVDWQRQLYQILNEQRSGNQFIFATHSPFIYGKYPDKEVSVGVDRGE</sequence>
<dbReference type="CDD" id="cd00267">
    <property type="entry name" value="ABC_ATPase"/>
    <property type="match status" value="1"/>
</dbReference>
<accession>A0A6M8I0A4</accession>
<dbReference type="AlphaFoldDB" id="A0A6M8I0A4"/>
<geneLocation type="plasmid" evidence="3 4">
    <name>unnamed8</name>
</geneLocation>
<proteinExistence type="predicted"/>
<dbReference type="InterPro" id="IPR038729">
    <property type="entry name" value="Rad50/SbcC_AAA"/>
</dbReference>
<dbReference type="InterPro" id="IPR027417">
    <property type="entry name" value="P-loop_NTPase"/>
</dbReference>
<evidence type="ECO:0000259" key="1">
    <source>
        <dbReference type="Pfam" id="PF13304"/>
    </source>
</evidence>
<dbReference type="KEGG" id="lck:HN018_28260"/>
<evidence type="ECO:0000313" key="3">
    <source>
        <dbReference type="EMBL" id="QKE94022.1"/>
    </source>
</evidence>
<dbReference type="RefSeq" id="WP_171837340.1">
    <property type="nucleotide sequence ID" value="NZ_CP053715.1"/>
</dbReference>
<gene>
    <name evidence="3" type="ORF">HN018_28260</name>
</gene>
<reference evidence="3 4" key="1">
    <citation type="journal article" date="2014" name="World J. Microbiol. Biotechnol.">
        <title>Biodiversity and physiological characteristics of Antarctic and Arctic lichens-associated bacteria.</title>
        <authorList>
            <person name="Lee Y.M."/>
            <person name="Kim E.H."/>
            <person name="Lee H.K."/>
            <person name="Hong S.G."/>
        </authorList>
    </citation>
    <scope>NUCLEOTIDE SEQUENCE [LARGE SCALE GENOMIC DNA]</scope>
    <source>
        <strain evidence="3 4">PAMC 26569</strain>
        <plasmid evidence="3">unnamed8</plasmid>
    </source>
</reference>
<feature type="domain" description="Rad50/SbcC-type AAA" evidence="2">
    <location>
        <begin position="20"/>
        <end position="243"/>
    </location>
</feature>
<dbReference type="GO" id="GO:0005524">
    <property type="term" value="F:ATP binding"/>
    <property type="evidence" value="ECO:0007669"/>
    <property type="project" value="InterPro"/>
</dbReference>
<dbReference type="Gene3D" id="3.40.50.300">
    <property type="entry name" value="P-loop containing nucleotide triphosphate hydrolases"/>
    <property type="match status" value="1"/>
</dbReference>
<dbReference type="PANTHER" id="PTHR43581:SF2">
    <property type="entry name" value="EXCINUCLEASE ATPASE SUBUNIT"/>
    <property type="match status" value="1"/>
</dbReference>
<dbReference type="Proteomes" id="UP000500767">
    <property type="component" value="Plasmid unnamed8"/>
</dbReference>
<dbReference type="EMBL" id="CP053715">
    <property type="protein sequence ID" value="QKE94022.1"/>
    <property type="molecule type" value="Genomic_DNA"/>
</dbReference>
<evidence type="ECO:0000259" key="2">
    <source>
        <dbReference type="Pfam" id="PF13476"/>
    </source>
</evidence>
<dbReference type="Pfam" id="PF13304">
    <property type="entry name" value="AAA_21"/>
    <property type="match status" value="1"/>
</dbReference>